<dbReference type="InterPro" id="IPR006140">
    <property type="entry name" value="D-isomer_DH_NAD-bd"/>
</dbReference>
<proteinExistence type="predicted"/>
<keyword evidence="1" id="KW-0560">Oxidoreductase</keyword>
<dbReference type="OrthoDB" id="4324715at2"/>
<evidence type="ECO:0000313" key="5">
    <source>
        <dbReference type="Proteomes" id="UP000315677"/>
    </source>
</evidence>
<organism evidence="4 5">
    <name type="scientific">Pseudonocardia kunmingensis</name>
    <dbReference type="NCBI Taxonomy" id="630975"/>
    <lineage>
        <taxon>Bacteria</taxon>
        <taxon>Bacillati</taxon>
        <taxon>Actinomycetota</taxon>
        <taxon>Actinomycetes</taxon>
        <taxon>Pseudonocardiales</taxon>
        <taxon>Pseudonocardiaceae</taxon>
        <taxon>Pseudonocardia</taxon>
    </lineage>
</organism>
<dbReference type="PROSITE" id="PS00671">
    <property type="entry name" value="D_2_HYDROXYACID_DH_3"/>
    <property type="match status" value="1"/>
</dbReference>
<accession>A0A543DQM3</accession>
<dbReference type="AlphaFoldDB" id="A0A543DQM3"/>
<name>A0A543DQM3_9PSEU</name>
<comment type="caution">
    <text evidence="4">The sequence shown here is derived from an EMBL/GenBank/DDBJ whole genome shotgun (WGS) entry which is preliminary data.</text>
</comment>
<dbReference type="PANTHER" id="PTHR43333">
    <property type="entry name" value="2-HACID_DH_C DOMAIN-CONTAINING PROTEIN"/>
    <property type="match status" value="1"/>
</dbReference>
<dbReference type="CDD" id="cd05300">
    <property type="entry name" value="2-Hacid_dh_1"/>
    <property type="match status" value="1"/>
</dbReference>
<protein>
    <submittedName>
        <fullName evidence="4">Phosphoglycerate dehydrogenase-like enzyme</fullName>
    </submittedName>
</protein>
<dbReference type="InterPro" id="IPR036291">
    <property type="entry name" value="NAD(P)-bd_dom_sf"/>
</dbReference>
<dbReference type="GO" id="GO:0051287">
    <property type="term" value="F:NAD binding"/>
    <property type="evidence" value="ECO:0007669"/>
    <property type="project" value="InterPro"/>
</dbReference>
<gene>
    <name evidence="4" type="ORF">FB558_4196</name>
</gene>
<evidence type="ECO:0000313" key="4">
    <source>
        <dbReference type="EMBL" id="TQM11631.1"/>
    </source>
</evidence>
<dbReference type="Gene3D" id="3.40.50.720">
    <property type="entry name" value="NAD(P)-binding Rossmann-like Domain"/>
    <property type="match status" value="2"/>
</dbReference>
<feature type="domain" description="D-isomer specific 2-hydroxyacid dehydrogenase NAD-binding" evidence="3">
    <location>
        <begin position="114"/>
        <end position="291"/>
    </location>
</feature>
<dbReference type="PANTHER" id="PTHR43333:SF1">
    <property type="entry name" value="D-ISOMER SPECIFIC 2-HYDROXYACID DEHYDROGENASE NAD-BINDING DOMAIN-CONTAINING PROTEIN"/>
    <property type="match status" value="1"/>
</dbReference>
<dbReference type="RefSeq" id="WP_142055915.1">
    <property type="nucleotide sequence ID" value="NZ_VFPA01000002.1"/>
</dbReference>
<evidence type="ECO:0000256" key="1">
    <source>
        <dbReference type="ARBA" id="ARBA00023002"/>
    </source>
</evidence>
<dbReference type="EMBL" id="VFPA01000002">
    <property type="protein sequence ID" value="TQM11631.1"/>
    <property type="molecule type" value="Genomic_DNA"/>
</dbReference>
<dbReference type="SUPFAM" id="SSF52283">
    <property type="entry name" value="Formate/glycerate dehydrogenase catalytic domain-like"/>
    <property type="match status" value="1"/>
</dbReference>
<evidence type="ECO:0000256" key="2">
    <source>
        <dbReference type="ARBA" id="ARBA00023027"/>
    </source>
</evidence>
<dbReference type="InterPro" id="IPR029753">
    <property type="entry name" value="D-isomer_DH_CS"/>
</dbReference>
<keyword evidence="2" id="KW-0520">NAD</keyword>
<evidence type="ECO:0000259" key="3">
    <source>
        <dbReference type="Pfam" id="PF02826"/>
    </source>
</evidence>
<keyword evidence="5" id="KW-1185">Reference proteome</keyword>
<dbReference type="Pfam" id="PF02826">
    <property type="entry name" value="2-Hacid_dh_C"/>
    <property type="match status" value="1"/>
</dbReference>
<dbReference type="SUPFAM" id="SSF51735">
    <property type="entry name" value="NAD(P)-binding Rossmann-fold domains"/>
    <property type="match status" value="1"/>
</dbReference>
<dbReference type="Proteomes" id="UP000315677">
    <property type="component" value="Unassembled WGS sequence"/>
</dbReference>
<sequence length="328" mass="35716">MTMNETRPLVLVGGDMGRGDGVDYRARLAAAFPQAEFLSYETDPDVLERRIADASAVIGHVPEHLLPRAARLRWVQTTGAGANAVCTPAYQQRDDVVATTASGVHVASVPEQVLAMVLAFARCLPEQIVNQRGAKAFYWPTPPFEVEGQTMAVLGTGRIGEALARKARGLDMRVVGWRRREPPAADDLFDRWYAPDDLHGALADADHVVITLPLTPDTHRLIGDAELRAMKPTAYLYNVGRGPILDQDALLSALRSGTIAGAGLDVTDPEPLPPDHPLWDEPNVVLLTHYGGLTPQYGPRAYAIVHGNVDRFLSGRPLVNVVDKRRGY</sequence>
<dbReference type="GO" id="GO:0016616">
    <property type="term" value="F:oxidoreductase activity, acting on the CH-OH group of donors, NAD or NADP as acceptor"/>
    <property type="evidence" value="ECO:0007669"/>
    <property type="project" value="UniProtKB-ARBA"/>
</dbReference>
<reference evidence="4 5" key="1">
    <citation type="submission" date="2019-06" db="EMBL/GenBank/DDBJ databases">
        <title>Sequencing the genomes of 1000 actinobacteria strains.</title>
        <authorList>
            <person name="Klenk H.-P."/>
        </authorList>
    </citation>
    <scope>NUCLEOTIDE SEQUENCE [LARGE SCALE GENOMIC DNA]</scope>
    <source>
        <strain evidence="4 5">DSM 45301</strain>
    </source>
</reference>